<feature type="compositionally biased region" description="Polar residues" evidence="1">
    <location>
        <begin position="100"/>
        <end position="115"/>
    </location>
</feature>
<evidence type="ECO:0000313" key="4">
    <source>
        <dbReference type="Proteomes" id="UP000324832"/>
    </source>
</evidence>
<proteinExistence type="predicted"/>
<feature type="domain" description="SprT-like" evidence="2">
    <location>
        <begin position="335"/>
        <end position="441"/>
    </location>
</feature>
<reference evidence="3 4" key="1">
    <citation type="submission" date="2017-07" db="EMBL/GenBank/DDBJ databases">
        <authorList>
            <person name="Talla V."/>
            <person name="Backstrom N."/>
        </authorList>
    </citation>
    <scope>NUCLEOTIDE SEQUENCE [LARGE SCALE GENOMIC DNA]</scope>
</reference>
<dbReference type="Pfam" id="PF10263">
    <property type="entry name" value="SprT-like"/>
    <property type="match status" value="1"/>
</dbReference>
<dbReference type="PANTHER" id="PTHR23099">
    <property type="entry name" value="TRANSCRIPTIONAL REGULATOR"/>
    <property type="match status" value="1"/>
</dbReference>
<accession>A0A5E4PWZ1</accession>
<evidence type="ECO:0000313" key="3">
    <source>
        <dbReference type="EMBL" id="VVC89449.1"/>
    </source>
</evidence>
<name>A0A5E4PWZ1_9NEOP</name>
<dbReference type="EMBL" id="FZQP02000559">
    <property type="protein sequence ID" value="VVC89449.1"/>
    <property type="molecule type" value="Genomic_DNA"/>
</dbReference>
<dbReference type="GO" id="GO:0006974">
    <property type="term" value="P:DNA damage response"/>
    <property type="evidence" value="ECO:0007669"/>
    <property type="project" value="UniProtKB-ARBA"/>
</dbReference>
<dbReference type="Proteomes" id="UP000324832">
    <property type="component" value="Unassembled WGS sequence"/>
</dbReference>
<dbReference type="InterPro" id="IPR006640">
    <property type="entry name" value="SprT-like_domain"/>
</dbReference>
<dbReference type="GO" id="GO:0005634">
    <property type="term" value="C:nucleus"/>
    <property type="evidence" value="ECO:0007669"/>
    <property type="project" value="TreeGrafter"/>
</dbReference>
<evidence type="ECO:0000259" key="2">
    <source>
        <dbReference type="SMART" id="SM00731"/>
    </source>
</evidence>
<organism evidence="3 4">
    <name type="scientific">Leptidea sinapis</name>
    <dbReference type="NCBI Taxonomy" id="189913"/>
    <lineage>
        <taxon>Eukaryota</taxon>
        <taxon>Metazoa</taxon>
        <taxon>Ecdysozoa</taxon>
        <taxon>Arthropoda</taxon>
        <taxon>Hexapoda</taxon>
        <taxon>Insecta</taxon>
        <taxon>Pterygota</taxon>
        <taxon>Neoptera</taxon>
        <taxon>Endopterygota</taxon>
        <taxon>Lepidoptera</taxon>
        <taxon>Glossata</taxon>
        <taxon>Ditrysia</taxon>
        <taxon>Papilionoidea</taxon>
        <taxon>Pieridae</taxon>
        <taxon>Dismorphiinae</taxon>
        <taxon>Leptidea</taxon>
    </lineage>
</organism>
<dbReference type="AlphaFoldDB" id="A0A5E4PWZ1"/>
<gene>
    <name evidence="3" type="ORF">LSINAPIS_LOCUS2570</name>
</gene>
<keyword evidence="4" id="KW-1185">Reference proteome</keyword>
<evidence type="ECO:0000256" key="1">
    <source>
        <dbReference type="SAM" id="MobiDB-lite"/>
    </source>
</evidence>
<dbReference type="PANTHER" id="PTHR23099:SF0">
    <property type="entry name" value="GERM CELL NUCLEAR ACIDIC PROTEIN"/>
    <property type="match status" value="1"/>
</dbReference>
<dbReference type="SMART" id="SM00731">
    <property type="entry name" value="SprT"/>
    <property type="match status" value="1"/>
</dbReference>
<feature type="region of interest" description="Disordered" evidence="1">
    <location>
        <begin position="83"/>
        <end position="115"/>
    </location>
</feature>
<protein>
    <recommendedName>
        <fullName evidence="2">SprT-like domain-containing protein</fullName>
    </recommendedName>
</protein>
<sequence>MDIKKSTNGKSRFRNLSLKKNKQNIMAQNVNRVSDVIIIDESFEHLRPDLTKNTQQSPNNIIYSPITINDSDECLPQVVLEKEPSRNGNVPKNPDCVSPINDNESKPSNKGWSPAQSIICAKPKNEPAPSTPRHIANESQEHCSMEKIQSSHQKLLNDLYGEVWKSIPTLFKKRSQKHNDLNGVTKKLNFDDSDSDKENIRDILKYNRELYLTDSGRKYIKNDNIDLDRKSKKKLYTEKVPSTPELPKIQMKDNRNVKSTTKKKKGLTVTELVQLMNTEDKDVANITRKVSKVTVTATNDVNRLSFLGSLTDNVPHWRCHPEALQYHDNYKTLKEKLCRRLFTEFNKAVFDNAFDADLPILWDTKLRSTAGIKLSSKVVDNAERLRDTLIHELCHAATWLLDGEIRAGHGPLWRKCIKRHSKSIDVTKKCCGYCRGTFEVNINRKTKDGGVVSTPARRAPTSQFALFVKQHYAGLKEGRSHAEVMKMLGEMFSARKHSSDENEDSDNIGDIRG</sequence>